<comment type="caution">
    <text evidence="1">The sequence shown here is derived from an EMBL/GenBank/DDBJ whole genome shotgun (WGS) entry which is preliminary data.</text>
</comment>
<evidence type="ECO:0000313" key="2">
    <source>
        <dbReference type="Proteomes" id="UP000307720"/>
    </source>
</evidence>
<reference evidence="1" key="1">
    <citation type="submission" date="2019-04" db="EMBL/GenBank/DDBJ databases">
        <title>Microbes associate with the intestines of laboratory mice.</title>
        <authorList>
            <person name="Navarre W."/>
            <person name="Wong E."/>
            <person name="Huang K."/>
            <person name="Tropini C."/>
            <person name="Ng K."/>
            <person name="Yu B."/>
        </authorList>
    </citation>
    <scope>NUCLEOTIDE SEQUENCE</scope>
    <source>
        <strain evidence="1">NM72_1-8</strain>
    </source>
</reference>
<keyword evidence="2" id="KW-1185">Reference proteome</keyword>
<name>A0AC61R3V1_9FIRM</name>
<accession>A0AC61R3V1</accession>
<evidence type="ECO:0000313" key="1">
    <source>
        <dbReference type="EMBL" id="TGY00474.1"/>
    </source>
</evidence>
<gene>
    <name evidence="1" type="ORF">E5357_02955</name>
</gene>
<organism evidence="1 2">
    <name type="scientific">Hominisplanchenecus murintestinalis</name>
    <dbReference type="NCBI Taxonomy" id="2941517"/>
    <lineage>
        <taxon>Bacteria</taxon>
        <taxon>Bacillati</taxon>
        <taxon>Bacillota</taxon>
        <taxon>Clostridia</taxon>
        <taxon>Lachnospirales</taxon>
        <taxon>Lachnospiraceae</taxon>
        <taxon>Hominisplanchenecus</taxon>
    </lineage>
</organism>
<keyword evidence="1" id="KW-0723">Serine/threonine-protein kinase</keyword>
<protein>
    <submittedName>
        <fullName evidence="1">Serine/threonine protein kinase</fullName>
    </submittedName>
</protein>
<keyword evidence="1" id="KW-0808">Transferase</keyword>
<keyword evidence="1" id="KW-0418">Kinase</keyword>
<sequence length="769" mass="85071">MKFCYHCMHQLQNERAHTCPQCGKSLAPEQQPDRFLKAGTVLGRKFVVGYPLGAGGFGNTYIGWDKLLFRKIAIKEFYPKQYCARGQDGLQVGVTDERLQTRFQRGLQQFLAEARSVAALHEVQGVVEISNFFEENGTGYIVMEYLEGMDVKSILEKSGNRKDYEWSRRVVLTVLYTLREIHKRGVLHRDIAPDNVFVTNEGIIKLIDFGAAKHASALENSADIMLKAGYAPVEQYSREMAQGAYTDMYAVAALFYRMLTGQKPLPVTERLKSDALIIPSEMGISLPEQAELAIMVCLNIQPEYRLQSAEEFMEALGGGDFVPVYEPEWILPPVKEKKGIFARFGGLTVGAKVAACCAFLVMAGGAAFAVTVISDNRKEIAVANTAVVMEDLQGKPAEEAASYLDKLNRRYGWDIRLETENTVFDLTRANGTVQSQSIPPGTALYDPDREKQEAVAGLEWDETGKATGTLSCTLSSSEKLRYSEIRGLNAYALAQKLGIDTADTSLFVKEDKGADEHDYFDLAFVEAAGKKISAQVLGKKENMDGEIAYSGDIKVHYYAPPFFYWKKLPDFAGKNINDLNSQPVYVYSDEKTRKKTGKKPLKGSALMDDSYYTVSGEYSAGQIIEQTVEAGTEYDGSKPGDEPLRLQVIGKVFDYQGKSGQEFIDEIKAEGFGMAVIKGSGGKEGEGDWWKKLPVADVRVYETRTDGNYETADEMAYFKKEDDQNEQSVCFYITVKEPGSPEPIAVPSPTPTPNPVPAPSPGSTDGHDT</sequence>
<dbReference type="EMBL" id="SRZB01000002">
    <property type="protein sequence ID" value="TGY00474.1"/>
    <property type="molecule type" value="Genomic_DNA"/>
</dbReference>
<dbReference type="Proteomes" id="UP000307720">
    <property type="component" value="Unassembled WGS sequence"/>
</dbReference>
<proteinExistence type="predicted"/>